<dbReference type="PANTHER" id="PTHR35394:SF5">
    <property type="entry name" value="DUF3176 DOMAIN-CONTAINING PROTEIN"/>
    <property type="match status" value="1"/>
</dbReference>
<dbReference type="AlphaFoldDB" id="A0AAV9I1F2"/>
<sequence length="588" mass="63428">MGEKPWRHEVREMEADSLNQDAEQIHAFPQEVQSPPSSPPSSWAKAGTSWGWTLEILSIVGSVGWMVGVIAILFTMSNRPLADWNFFLSLPATLAIFATAAKLTAAIAVSACISQYKWIHFKKAPQRLVDLDLFDSASRGPLGSLVLLCRRPKGLASLGALVTILALALDVFVQQVIKLDEVDVFTTDGRAELGLTHTYKGTSSLNSIIAASPFTANNIDADISMQGAIYRGVFNLESPPVFRCNASRCTWDEPQVSLGFASTCTDVTEPTIRSANASLWNGLRGSGGNLTTPGGVRLDAKYSPTSFQTVVSVGGTSLLNMTYDPENKSYTVLPGIARVAVFRTEVDRTNHLITLNKSEIIECDLSLAAYRYFNVSASGPRLAVGREEVIRLEPGQAEVSSAGNNNPSSSPVDAVAFSQSGIPVLRASLADMRAITLLLVSSSTGRFTGSIYFGNSSPVPTGMGDAFRRANISQVFGNMAKSMTDQLRSDYSMTAEGVSIDQAVFVHVQWEWLTLPLFVELLSIIFVVVILVKSTRAKNVQLWKSSAVAVLTHGLSFRENMAVATLGANVQTLSELQSMSKTIKVKLG</sequence>
<evidence type="ECO:0000313" key="3">
    <source>
        <dbReference type="Proteomes" id="UP001321749"/>
    </source>
</evidence>
<gene>
    <name evidence="2" type="ORF">QBC42DRAFT_259826</name>
</gene>
<evidence type="ECO:0000313" key="2">
    <source>
        <dbReference type="EMBL" id="KAK4466010.1"/>
    </source>
</evidence>
<feature type="transmembrane region" description="Helical" evidence="1">
    <location>
        <begin position="52"/>
        <end position="74"/>
    </location>
</feature>
<accession>A0AAV9I1F2</accession>
<keyword evidence="1" id="KW-0812">Transmembrane</keyword>
<proteinExistence type="predicted"/>
<keyword evidence="3" id="KW-1185">Reference proteome</keyword>
<dbReference type="PANTHER" id="PTHR35394">
    <property type="entry name" value="DUF3176 DOMAIN-CONTAINING PROTEIN"/>
    <property type="match status" value="1"/>
</dbReference>
<evidence type="ECO:0000256" key="1">
    <source>
        <dbReference type="SAM" id="Phobius"/>
    </source>
</evidence>
<reference evidence="2" key="2">
    <citation type="submission" date="2023-06" db="EMBL/GenBank/DDBJ databases">
        <authorList>
            <consortium name="Lawrence Berkeley National Laboratory"/>
            <person name="Mondo S.J."/>
            <person name="Hensen N."/>
            <person name="Bonometti L."/>
            <person name="Westerberg I."/>
            <person name="Brannstrom I.O."/>
            <person name="Guillou S."/>
            <person name="Cros-Aarteil S."/>
            <person name="Calhoun S."/>
            <person name="Haridas S."/>
            <person name="Kuo A."/>
            <person name="Pangilinan J."/>
            <person name="Riley R."/>
            <person name="Labutti K."/>
            <person name="Andreopoulos B."/>
            <person name="Lipzen A."/>
            <person name="Chen C."/>
            <person name="Yanf M."/>
            <person name="Daum C."/>
            <person name="Ng V."/>
            <person name="Clum A."/>
            <person name="Steindorff A."/>
            <person name="Ohm R."/>
            <person name="Martin F."/>
            <person name="Silar P."/>
            <person name="Natvig D."/>
            <person name="Lalanne C."/>
            <person name="Gautier V."/>
            <person name="Ament-Velasquez S.L."/>
            <person name="Kruys A."/>
            <person name="Hutchinson M.I."/>
            <person name="Powell A.J."/>
            <person name="Barry K."/>
            <person name="Miller A.N."/>
            <person name="Grigoriev I.V."/>
            <person name="Debuchy R."/>
            <person name="Gladieux P."/>
            <person name="Thoren M.H."/>
            <person name="Johannesson H."/>
        </authorList>
    </citation>
    <scope>NUCLEOTIDE SEQUENCE</scope>
    <source>
        <strain evidence="2">PSN324</strain>
    </source>
</reference>
<reference evidence="2" key="1">
    <citation type="journal article" date="2023" name="Mol. Phylogenet. Evol.">
        <title>Genome-scale phylogeny and comparative genomics of the fungal order Sordariales.</title>
        <authorList>
            <person name="Hensen N."/>
            <person name="Bonometti L."/>
            <person name="Westerberg I."/>
            <person name="Brannstrom I.O."/>
            <person name="Guillou S."/>
            <person name="Cros-Aarteil S."/>
            <person name="Calhoun S."/>
            <person name="Haridas S."/>
            <person name="Kuo A."/>
            <person name="Mondo S."/>
            <person name="Pangilinan J."/>
            <person name="Riley R."/>
            <person name="LaButti K."/>
            <person name="Andreopoulos B."/>
            <person name="Lipzen A."/>
            <person name="Chen C."/>
            <person name="Yan M."/>
            <person name="Daum C."/>
            <person name="Ng V."/>
            <person name="Clum A."/>
            <person name="Steindorff A."/>
            <person name="Ohm R.A."/>
            <person name="Martin F."/>
            <person name="Silar P."/>
            <person name="Natvig D.O."/>
            <person name="Lalanne C."/>
            <person name="Gautier V."/>
            <person name="Ament-Velasquez S.L."/>
            <person name="Kruys A."/>
            <person name="Hutchinson M.I."/>
            <person name="Powell A.J."/>
            <person name="Barry K."/>
            <person name="Miller A.N."/>
            <person name="Grigoriev I.V."/>
            <person name="Debuchy R."/>
            <person name="Gladieux P."/>
            <person name="Hiltunen Thoren M."/>
            <person name="Johannesson H."/>
        </authorList>
    </citation>
    <scope>NUCLEOTIDE SEQUENCE</scope>
    <source>
        <strain evidence="2">PSN324</strain>
    </source>
</reference>
<protein>
    <submittedName>
        <fullName evidence="2">Uncharacterized protein</fullName>
    </submittedName>
</protein>
<feature type="transmembrane region" description="Helical" evidence="1">
    <location>
        <begin position="512"/>
        <end position="532"/>
    </location>
</feature>
<feature type="transmembrane region" description="Helical" evidence="1">
    <location>
        <begin position="154"/>
        <end position="173"/>
    </location>
</feature>
<dbReference type="EMBL" id="MU864934">
    <property type="protein sequence ID" value="KAK4466010.1"/>
    <property type="molecule type" value="Genomic_DNA"/>
</dbReference>
<dbReference type="Proteomes" id="UP001321749">
    <property type="component" value="Unassembled WGS sequence"/>
</dbReference>
<keyword evidence="1" id="KW-1133">Transmembrane helix</keyword>
<keyword evidence="1" id="KW-0472">Membrane</keyword>
<dbReference type="InterPro" id="IPR021514">
    <property type="entry name" value="DUF3176"/>
</dbReference>
<comment type="caution">
    <text evidence="2">The sequence shown here is derived from an EMBL/GenBank/DDBJ whole genome shotgun (WGS) entry which is preliminary data.</text>
</comment>
<organism evidence="2 3">
    <name type="scientific">Cladorrhinum samala</name>
    <dbReference type="NCBI Taxonomy" id="585594"/>
    <lineage>
        <taxon>Eukaryota</taxon>
        <taxon>Fungi</taxon>
        <taxon>Dikarya</taxon>
        <taxon>Ascomycota</taxon>
        <taxon>Pezizomycotina</taxon>
        <taxon>Sordariomycetes</taxon>
        <taxon>Sordariomycetidae</taxon>
        <taxon>Sordariales</taxon>
        <taxon>Podosporaceae</taxon>
        <taxon>Cladorrhinum</taxon>
    </lineage>
</organism>
<feature type="transmembrane region" description="Helical" evidence="1">
    <location>
        <begin position="86"/>
        <end position="113"/>
    </location>
</feature>
<dbReference type="Pfam" id="PF11374">
    <property type="entry name" value="DUF3176"/>
    <property type="match status" value="1"/>
</dbReference>
<name>A0AAV9I1F2_9PEZI</name>